<sequence>NEVPPANIKPAVSAMSSATITILIIAVVQSYPFLDKYVGLYSVFVIAVAFNVLGVFFTWFMVPETRGKNLMTIIDEMNDVHGPHLSSQNLNASTVLDYE</sequence>
<evidence type="ECO:0000256" key="5">
    <source>
        <dbReference type="SAM" id="Phobius"/>
    </source>
</evidence>
<evidence type="ECO:0000256" key="1">
    <source>
        <dbReference type="ARBA" id="ARBA00004370"/>
    </source>
</evidence>
<feature type="non-terminal residue" evidence="6">
    <location>
        <position position="1"/>
    </location>
</feature>
<feature type="transmembrane region" description="Helical" evidence="5">
    <location>
        <begin position="40"/>
        <end position="62"/>
    </location>
</feature>
<organism evidence="6">
    <name type="scientific">Lygus hesperus</name>
    <name type="common">Western plant bug</name>
    <dbReference type="NCBI Taxonomy" id="30085"/>
    <lineage>
        <taxon>Eukaryota</taxon>
        <taxon>Metazoa</taxon>
        <taxon>Ecdysozoa</taxon>
        <taxon>Arthropoda</taxon>
        <taxon>Hexapoda</taxon>
        <taxon>Insecta</taxon>
        <taxon>Pterygota</taxon>
        <taxon>Neoptera</taxon>
        <taxon>Paraneoptera</taxon>
        <taxon>Hemiptera</taxon>
        <taxon>Heteroptera</taxon>
        <taxon>Panheteroptera</taxon>
        <taxon>Cimicomorpha</taxon>
        <taxon>Miridae</taxon>
        <taxon>Mirini</taxon>
        <taxon>Lygus</taxon>
    </lineage>
</organism>
<evidence type="ECO:0000256" key="3">
    <source>
        <dbReference type="ARBA" id="ARBA00022989"/>
    </source>
</evidence>
<evidence type="ECO:0000256" key="4">
    <source>
        <dbReference type="ARBA" id="ARBA00023136"/>
    </source>
</evidence>
<dbReference type="AlphaFoldDB" id="A0A146KTZ6"/>
<dbReference type="Pfam" id="PF00083">
    <property type="entry name" value="Sugar_tr"/>
    <property type="match status" value="1"/>
</dbReference>
<evidence type="ECO:0008006" key="7">
    <source>
        <dbReference type="Google" id="ProtNLM"/>
    </source>
</evidence>
<protein>
    <recommendedName>
        <fullName evidence="7">Major facilitator superfamily (MFS) profile domain-containing protein</fullName>
    </recommendedName>
</protein>
<gene>
    <name evidence="6" type="ORF">g.75710</name>
</gene>
<feature type="transmembrane region" description="Helical" evidence="5">
    <location>
        <begin position="12"/>
        <end position="34"/>
    </location>
</feature>
<comment type="subcellular location">
    <subcellularLocation>
        <location evidence="1">Membrane</location>
    </subcellularLocation>
</comment>
<reference evidence="6" key="1">
    <citation type="journal article" date="2016" name="Gigascience">
        <title>De novo construction of an expanded transcriptome assembly for the western tarnished plant bug, Lygus hesperus.</title>
        <authorList>
            <person name="Tassone E.E."/>
            <person name="Geib S.M."/>
            <person name="Hall B."/>
            <person name="Fabrick J.A."/>
            <person name="Brent C.S."/>
            <person name="Hull J.J."/>
        </authorList>
    </citation>
    <scope>NUCLEOTIDE SEQUENCE</scope>
</reference>
<name>A0A146KTZ6_LYGHE</name>
<evidence type="ECO:0000313" key="6">
    <source>
        <dbReference type="EMBL" id="JAP99797.1"/>
    </source>
</evidence>
<keyword evidence="4 5" id="KW-0472">Membrane</keyword>
<dbReference type="EMBL" id="GDHC01018831">
    <property type="protein sequence ID" value="JAP99797.1"/>
    <property type="molecule type" value="Transcribed_RNA"/>
</dbReference>
<dbReference type="Gene3D" id="1.20.1250.20">
    <property type="entry name" value="MFS general substrate transporter like domains"/>
    <property type="match status" value="1"/>
</dbReference>
<evidence type="ECO:0000256" key="2">
    <source>
        <dbReference type="ARBA" id="ARBA00022692"/>
    </source>
</evidence>
<keyword evidence="2 5" id="KW-0812">Transmembrane</keyword>
<dbReference type="GO" id="GO:0016020">
    <property type="term" value="C:membrane"/>
    <property type="evidence" value="ECO:0007669"/>
    <property type="project" value="UniProtKB-SubCell"/>
</dbReference>
<dbReference type="SUPFAM" id="SSF103473">
    <property type="entry name" value="MFS general substrate transporter"/>
    <property type="match status" value="1"/>
</dbReference>
<dbReference type="InterPro" id="IPR005828">
    <property type="entry name" value="MFS_sugar_transport-like"/>
</dbReference>
<accession>A0A146KTZ6</accession>
<dbReference type="InterPro" id="IPR036259">
    <property type="entry name" value="MFS_trans_sf"/>
</dbReference>
<keyword evidence="3 5" id="KW-1133">Transmembrane helix</keyword>
<proteinExistence type="predicted"/>
<dbReference type="GO" id="GO:0022857">
    <property type="term" value="F:transmembrane transporter activity"/>
    <property type="evidence" value="ECO:0007669"/>
    <property type="project" value="InterPro"/>
</dbReference>